<dbReference type="InterPro" id="IPR017946">
    <property type="entry name" value="PLC-like_Pdiesterase_TIM-brl"/>
</dbReference>
<protein>
    <recommendedName>
        <fullName evidence="3">1-phosphatidylinositol phosphodiesterase</fullName>
        <ecNumber evidence="2">4.6.1.13</ecNumber>
    </recommendedName>
    <alternativeName>
        <fullName evidence="4">Phosphatidylinositol diacylglycerol-lyase</fullName>
    </alternativeName>
    <alternativeName>
        <fullName evidence="5">Phosphatidylinositol-specific phospholipase C</fullName>
    </alternativeName>
</protein>
<dbReference type="PANTHER" id="PTHR13593:SF113">
    <property type="entry name" value="SI:DKEY-266F7.9"/>
    <property type="match status" value="1"/>
</dbReference>
<dbReference type="InterPro" id="IPR000909">
    <property type="entry name" value="PLipase_C_PInositol-sp_X_dom"/>
</dbReference>
<dbReference type="SUPFAM" id="SSF51695">
    <property type="entry name" value="PLC-like phosphodiesterases"/>
    <property type="match status" value="1"/>
</dbReference>
<dbReference type="Gene3D" id="3.20.20.190">
    <property type="entry name" value="Phosphatidylinositol (PI) phosphodiesterase"/>
    <property type="match status" value="1"/>
</dbReference>
<evidence type="ECO:0000256" key="3">
    <source>
        <dbReference type="ARBA" id="ARBA00019758"/>
    </source>
</evidence>
<comment type="caution">
    <text evidence="7">The sequence shown here is derived from an EMBL/GenBank/DDBJ whole genome shotgun (WGS) entry which is preliminary data.</text>
</comment>
<name>A0ABR7D2S3_9BACT</name>
<gene>
    <name evidence="7" type="ORF">H8S64_14075</name>
</gene>
<evidence type="ECO:0000259" key="6">
    <source>
        <dbReference type="SMART" id="SM00148"/>
    </source>
</evidence>
<dbReference type="EMBL" id="JACOOH010000006">
    <property type="protein sequence ID" value="MBC5622226.1"/>
    <property type="molecule type" value="Genomic_DNA"/>
</dbReference>
<dbReference type="PROSITE" id="PS50007">
    <property type="entry name" value="PIPLC_X_DOMAIN"/>
    <property type="match status" value="1"/>
</dbReference>
<evidence type="ECO:0000313" key="8">
    <source>
        <dbReference type="Proteomes" id="UP000646484"/>
    </source>
</evidence>
<dbReference type="CDD" id="cd08586">
    <property type="entry name" value="PI-PLCc_BcPLC_like"/>
    <property type="match status" value="1"/>
</dbReference>
<dbReference type="EC" id="4.6.1.13" evidence="2"/>
<dbReference type="SMART" id="SM00148">
    <property type="entry name" value="PLCXc"/>
    <property type="match status" value="1"/>
</dbReference>
<evidence type="ECO:0000256" key="1">
    <source>
        <dbReference type="ARBA" id="ARBA00001316"/>
    </source>
</evidence>
<dbReference type="InterPro" id="IPR051057">
    <property type="entry name" value="PI-PLC_domain"/>
</dbReference>
<dbReference type="Proteomes" id="UP000646484">
    <property type="component" value="Unassembled WGS sequence"/>
</dbReference>
<evidence type="ECO:0000313" key="7">
    <source>
        <dbReference type="EMBL" id="MBC5622226.1"/>
    </source>
</evidence>
<dbReference type="PANTHER" id="PTHR13593">
    <property type="match status" value="1"/>
</dbReference>
<dbReference type="RefSeq" id="WP_186976804.1">
    <property type="nucleotide sequence ID" value="NZ_JACOOH010000006.1"/>
</dbReference>
<evidence type="ECO:0000256" key="5">
    <source>
        <dbReference type="ARBA" id="ARBA00030782"/>
    </source>
</evidence>
<reference evidence="7 8" key="1">
    <citation type="submission" date="2020-08" db="EMBL/GenBank/DDBJ databases">
        <title>Genome public.</title>
        <authorList>
            <person name="Liu C."/>
            <person name="Sun Q."/>
        </authorList>
    </citation>
    <scope>NUCLEOTIDE SEQUENCE [LARGE SCALE GENOMIC DNA]</scope>
    <source>
        <strain evidence="7 8">NSJ-56</strain>
    </source>
</reference>
<dbReference type="Pfam" id="PF00388">
    <property type="entry name" value="PI-PLC-X"/>
    <property type="match status" value="1"/>
</dbReference>
<evidence type="ECO:0000256" key="2">
    <source>
        <dbReference type="ARBA" id="ARBA00012581"/>
    </source>
</evidence>
<proteinExistence type="predicted"/>
<evidence type="ECO:0000256" key="4">
    <source>
        <dbReference type="ARBA" id="ARBA00030474"/>
    </source>
</evidence>
<feature type="domain" description="Phosphatidylinositol-specific phospholipase C X" evidence="6">
    <location>
        <begin position="41"/>
        <end position="183"/>
    </location>
</feature>
<comment type="catalytic activity">
    <reaction evidence="1">
        <text>a 1,2-diacyl-sn-glycero-3-phospho-(1D-myo-inositol) = 1D-myo-inositol 1,2-cyclic phosphate + a 1,2-diacyl-sn-glycerol</text>
        <dbReference type="Rhea" id="RHEA:17093"/>
        <dbReference type="ChEBI" id="CHEBI:17815"/>
        <dbReference type="ChEBI" id="CHEBI:57880"/>
        <dbReference type="ChEBI" id="CHEBI:58484"/>
        <dbReference type="EC" id="4.6.1.13"/>
    </reaction>
</comment>
<keyword evidence="8" id="KW-1185">Reference proteome</keyword>
<sequence length="324" mass="36045">MRACVLWILYLCVCCSGSKDDKIEQVPESSLDTYTWMGSLEDECLLSMLSIPGTHDSGAKGSILGMANAQDLTLEEQLGLGVRCFDIRLKDAKEGLEIQHGIVSFGLSFENDVLPVFRRYLEKYPTETLVVSLKDENCKNTEVYVDEVWRVLNSDAMRPFVVEDFKANLTLGECRGKILFLHRYNLRKERYVGGEFAPGGWKNSATFETKIWGNGDRIATCVVEDEYESYALKDSQKKVDAVMANVRQARTSADTDWYITFVSATKGLTATPEAFADKVNQPVADAIGALGKGKCGFVLMDYAGKTEGRQLVQAVINSNFKVSK</sequence>
<organism evidence="7 8">
    <name type="scientific">Butyricimonas hominis</name>
    <dbReference type="NCBI Taxonomy" id="2763032"/>
    <lineage>
        <taxon>Bacteria</taxon>
        <taxon>Pseudomonadati</taxon>
        <taxon>Bacteroidota</taxon>
        <taxon>Bacteroidia</taxon>
        <taxon>Bacteroidales</taxon>
        <taxon>Odoribacteraceae</taxon>
        <taxon>Butyricimonas</taxon>
    </lineage>
</organism>
<accession>A0ABR7D2S3</accession>